<sequence length="50" mass="5208">KNLAPAKREGNGIDGELAWGPLTDAIDVTWGSVDAFKVFNATTAGIQSFG</sequence>
<proteinExistence type="predicted"/>
<protein>
    <submittedName>
        <fullName evidence="1">Uncharacterized protein</fullName>
    </submittedName>
</protein>
<evidence type="ECO:0000313" key="1">
    <source>
        <dbReference type="EMBL" id="EMD36664.1"/>
    </source>
</evidence>
<dbReference type="AlphaFoldDB" id="M2PK60"/>
<dbReference type="Proteomes" id="UP000016930">
    <property type="component" value="Unassembled WGS sequence"/>
</dbReference>
<organism evidence="1 2">
    <name type="scientific">Ceriporiopsis subvermispora (strain B)</name>
    <name type="common">White-rot fungus</name>
    <name type="synonym">Gelatoporia subvermispora</name>
    <dbReference type="NCBI Taxonomy" id="914234"/>
    <lineage>
        <taxon>Eukaryota</taxon>
        <taxon>Fungi</taxon>
        <taxon>Dikarya</taxon>
        <taxon>Basidiomycota</taxon>
        <taxon>Agaricomycotina</taxon>
        <taxon>Agaricomycetes</taxon>
        <taxon>Polyporales</taxon>
        <taxon>Gelatoporiaceae</taxon>
        <taxon>Gelatoporia</taxon>
    </lineage>
</organism>
<dbReference type="HOGENOM" id="CLU_3129678_0_0_1"/>
<name>M2PK60_CERS8</name>
<accession>M2PK60</accession>
<gene>
    <name evidence="1" type="ORF">CERSUDRAFT_51601</name>
</gene>
<evidence type="ECO:0000313" key="2">
    <source>
        <dbReference type="Proteomes" id="UP000016930"/>
    </source>
</evidence>
<dbReference type="OrthoDB" id="2695377at2759"/>
<feature type="non-terminal residue" evidence="1">
    <location>
        <position position="1"/>
    </location>
</feature>
<dbReference type="EMBL" id="KB445797">
    <property type="protein sequence ID" value="EMD36664.1"/>
    <property type="molecule type" value="Genomic_DNA"/>
</dbReference>
<reference evidence="1 2" key="1">
    <citation type="journal article" date="2012" name="Proc. Natl. Acad. Sci. U.S.A.">
        <title>Comparative genomics of Ceriporiopsis subvermispora and Phanerochaete chrysosporium provide insight into selective ligninolysis.</title>
        <authorList>
            <person name="Fernandez-Fueyo E."/>
            <person name="Ruiz-Duenas F.J."/>
            <person name="Ferreira P."/>
            <person name="Floudas D."/>
            <person name="Hibbett D.S."/>
            <person name="Canessa P."/>
            <person name="Larrondo L.F."/>
            <person name="James T.Y."/>
            <person name="Seelenfreund D."/>
            <person name="Lobos S."/>
            <person name="Polanco R."/>
            <person name="Tello M."/>
            <person name="Honda Y."/>
            <person name="Watanabe T."/>
            <person name="Watanabe T."/>
            <person name="Ryu J.S."/>
            <person name="Kubicek C.P."/>
            <person name="Schmoll M."/>
            <person name="Gaskell J."/>
            <person name="Hammel K.E."/>
            <person name="St John F.J."/>
            <person name="Vanden Wymelenberg A."/>
            <person name="Sabat G."/>
            <person name="Splinter BonDurant S."/>
            <person name="Syed K."/>
            <person name="Yadav J.S."/>
            <person name="Doddapaneni H."/>
            <person name="Subramanian V."/>
            <person name="Lavin J.L."/>
            <person name="Oguiza J.A."/>
            <person name="Perez G."/>
            <person name="Pisabarro A.G."/>
            <person name="Ramirez L."/>
            <person name="Santoyo F."/>
            <person name="Master E."/>
            <person name="Coutinho P.M."/>
            <person name="Henrissat B."/>
            <person name="Lombard V."/>
            <person name="Magnuson J.K."/>
            <person name="Kuees U."/>
            <person name="Hori C."/>
            <person name="Igarashi K."/>
            <person name="Samejima M."/>
            <person name="Held B.W."/>
            <person name="Barry K.W."/>
            <person name="LaButti K.M."/>
            <person name="Lapidus A."/>
            <person name="Lindquist E.A."/>
            <person name="Lucas S.M."/>
            <person name="Riley R."/>
            <person name="Salamov A.A."/>
            <person name="Hoffmeister D."/>
            <person name="Schwenk D."/>
            <person name="Hadar Y."/>
            <person name="Yarden O."/>
            <person name="de Vries R.P."/>
            <person name="Wiebenga A."/>
            <person name="Stenlid J."/>
            <person name="Eastwood D."/>
            <person name="Grigoriev I.V."/>
            <person name="Berka R.M."/>
            <person name="Blanchette R.A."/>
            <person name="Kersten P."/>
            <person name="Martinez A.T."/>
            <person name="Vicuna R."/>
            <person name="Cullen D."/>
        </authorList>
    </citation>
    <scope>NUCLEOTIDE SEQUENCE [LARGE SCALE GENOMIC DNA]</scope>
    <source>
        <strain evidence="1 2">B</strain>
    </source>
</reference>
<keyword evidence="2" id="KW-1185">Reference proteome</keyword>